<dbReference type="KEGG" id="vg:935403"/>
<organism evidence="2 3">
    <name type="scientific">Infectious spleen and kidney necrosis virus (isolate Mandarin fish/China/Nanhai/1998)</name>
    <name type="common">ISKNV</name>
    <dbReference type="NCBI Taxonomy" id="654923"/>
    <lineage>
        <taxon>Viruses</taxon>
        <taxon>Varidnaviria</taxon>
        <taxon>Bamfordvirae</taxon>
        <taxon>Nucleocytoviricota</taxon>
        <taxon>Megaviricetes</taxon>
        <taxon>Pimascovirales</taxon>
        <taxon>Pimascovirales incertae sedis</taxon>
        <taxon>Iridoviridae</taxon>
        <taxon>Alphairidovirinae</taxon>
        <taxon>Megalocytivirus</taxon>
        <taxon>Megalocytivirus pagrus1</taxon>
        <taxon>Infectious spleen and kidney necrosis virus</taxon>
    </lineage>
</organism>
<dbReference type="Proteomes" id="UP000008773">
    <property type="component" value="Segment"/>
</dbReference>
<protein>
    <submittedName>
        <fullName evidence="2">ORF067R</fullName>
    </submittedName>
</protein>
<evidence type="ECO:0000256" key="1">
    <source>
        <dbReference type="SAM" id="MobiDB-lite"/>
    </source>
</evidence>
<evidence type="ECO:0000313" key="2">
    <source>
        <dbReference type="EMBL" id="AAL98791.1"/>
    </source>
</evidence>
<accession>Q8QUP3</accession>
<feature type="compositionally biased region" description="Basic residues" evidence="1">
    <location>
        <begin position="52"/>
        <end position="69"/>
    </location>
</feature>
<reference evidence="2 3" key="1">
    <citation type="journal article" date="2001" name="Virology">
        <title>Complete genome analysis of the mandarin fish infectious spleen and kidney necrosis iridovirus.</title>
        <authorList>
            <person name="He J.G."/>
            <person name="Deng M."/>
            <person name="Weng S.P."/>
            <person name="Li Z."/>
            <person name="Zhou S.Y."/>
            <person name="Long Q.X."/>
            <person name="Wang X.Z."/>
            <person name="Chan S.M."/>
        </authorList>
    </citation>
    <scope>NUCLEOTIDE SEQUENCE [LARGE SCALE GENOMIC DNA]</scope>
    <source>
        <strain evidence="3">Isolate Mandarin fish/China/Nanhai/1998</strain>
    </source>
</reference>
<name>Q8QUP3_ISKNN</name>
<keyword evidence="3" id="KW-1185">Reference proteome</keyword>
<sequence>MSINPPPDHCTIFKYCVYTVCCFQCNKDNRHITLYTCLLAVHPHANDGGHECRRRQSTHSSHHNQHRKHTLALHHRRVYGRCVIHAVHPHGNDDGHKCRRRQSNECTYSSHHNQHHIHRKHNHSRDVLWQWLDRRRHAWHHVQLCRTLHIAFPHWGRKMAYVGPIPVARQRKVQHQGVIREHCHVHRGAHKVTHSVILI</sequence>
<organismHost>
    <name type="scientific">Siniperca chuatsi</name>
    <name type="common">Mandarin fish</name>
    <dbReference type="NCBI Taxonomy" id="119488"/>
</organismHost>
<feature type="region of interest" description="Disordered" evidence="1">
    <location>
        <begin position="48"/>
        <end position="69"/>
    </location>
</feature>
<proteinExistence type="predicted"/>
<evidence type="ECO:0000313" key="3">
    <source>
        <dbReference type="Proteomes" id="UP000008773"/>
    </source>
</evidence>
<dbReference type="EMBL" id="AF371960">
    <property type="protein sequence ID" value="AAL98791.1"/>
    <property type="molecule type" value="Genomic_DNA"/>
</dbReference>
<dbReference type="RefSeq" id="NP_612289.1">
    <property type="nucleotide sequence ID" value="NC_003494.1"/>
</dbReference>
<organismHost>
    <name type="scientific">Synchiropus splendidus</name>
    <name type="common">Mandarinfish</name>
    <name type="synonym">Callionymus splendidus</name>
    <dbReference type="NCBI Taxonomy" id="270530"/>
</organismHost>
<dbReference type="GeneID" id="935403"/>